<keyword evidence="2" id="KW-1185">Reference proteome</keyword>
<sequence length="191" mass="21833">MSNELTYRIFCKTHEHLYYTLEDSVGNRLLFSWNNCSDPKLTIKGSDLALTKIIENDPPVIVLGFPFETAFDNMKFSLSAMRKYKVKGNYYSNKLEEINWRWKSSSFWSSTFTLVDKKNNGKELAKIKGFTLAKELSGSFTISDGVPSELHNLIIVSGCLLCKEMQAMLIPKLNSYYSDPYLIFNFPMGTG</sequence>
<dbReference type="Proteomes" id="UP000070444">
    <property type="component" value="Unassembled WGS sequence"/>
</dbReference>
<name>A0A137P0Y0_CONC2</name>
<gene>
    <name evidence="1" type="ORF">CONCODRAFT_18832</name>
</gene>
<protein>
    <submittedName>
        <fullName evidence="1">Uncharacterized protein</fullName>
    </submittedName>
</protein>
<dbReference type="EMBL" id="KQ964563">
    <property type="protein sequence ID" value="KXN68726.1"/>
    <property type="molecule type" value="Genomic_DNA"/>
</dbReference>
<accession>A0A137P0Y0</accession>
<evidence type="ECO:0000313" key="1">
    <source>
        <dbReference type="EMBL" id="KXN68726.1"/>
    </source>
</evidence>
<organism evidence="1 2">
    <name type="scientific">Conidiobolus coronatus (strain ATCC 28846 / CBS 209.66 / NRRL 28638)</name>
    <name type="common">Delacroixia coronata</name>
    <dbReference type="NCBI Taxonomy" id="796925"/>
    <lineage>
        <taxon>Eukaryota</taxon>
        <taxon>Fungi</taxon>
        <taxon>Fungi incertae sedis</taxon>
        <taxon>Zoopagomycota</taxon>
        <taxon>Entomophthoromycotina</taxon>
        <taxon>Entomophthoromycetes</taxon>
        <taxon>Entomophthorales</taxon>
        <taxon>Ancylistaceae</taxon>
        <taxon>Conidiobolus</taxon>
    </lineage>
</organism>
<evidence type="ECO:0000313" key="2">
    <source>
        <dbReference type="Proteomes" id="UP000070444"/>
    </source>
</evidence>
<dbReference type="AlphaFoldDB" id="A0A137P0Y0"/>
<proteinExistence type="predicted"/>
<reference evidence="1 2" key="1">
    <citation type="journal article" date="2015" name="Genome Biol. Evol.">
        <title>Phylogenomic analyses indicate that early fungi evolved digesting cell walls of algal ancestors of land plants.</title>
        <authorList>
            <person name="Chang Y."/>
            <person name="Wang S."/>
            <person name="Sekimoto S."/>
            <person name="Aerts A.L."/>
            <person name="Choi C."/>
            <person name="Clum A."/>
            <person name="LaButti K.M."/>
            <person name="Lindquist E.A."/>
            <person name="Yee Ngan C."/>
            <person name="Ohm R.A."/>
            <person name="Salamov A.A."/>
            <person name="Grigoriev I.V."/>
            <person name="Spatafora J.W."/>
            <person name="Berbee M.L."/>
        </authorList>
    </citation>
    <scope>NUCLEOTIDE SEQUENCE [LARGE SCALE GENOMIC DNA]</scope>
    <source>
        <strain evidence="1 2">NRRL 28638</strain>
    </source>
</reference>